<keyword evidence="13" id="KW-0175">Coiled coil</keyword>
<evidence type="ECO:0000256" key="7">
    <source>
        <dbReference type="ARBA" id="ARBA00022553"/>
    </source>
</evidence>
<dbReference type="InterPro" id="IPR043136">
    <property type="entry name" value="B30.2/SPRY_sf"/>
</dbReference>
<keyword evidence="18" id="KW-1185">Reference proteome</keyword>
<keyword evidence="12" id="KW-0862">Zinc</keyword>
<evidence type="ECO:0000256" key="10">
    <source>
        <dbReference type="ARBA" id="ARBA00022771"/>
    </source>
</evidence>
<feature type="domain" description="B30.2/SPRY" evidence="16">
    <location>
        <begin position="492"/>
        <end position="684"/>
    </location>
</feature>
<evidence type="ECO:0000256" key="4">
    <source>
        <dbReference type="ARBA" id="ARBA00004906"/>
    </source>
</evidence>
<dbReference type="GO" id="GO:0005634">
    <property type="term" value="C:nucleus"/>
    <property type="evidence" value="ECO:0007669"/>
    <property type="project" value="UniProtKB-SubCell"/>
</dbReference>
<dbReference type="Pfam" id="PF00622">
    <property type="entry name" value="SPRY"/>
    <property type="match status" value="1"/>
</dbReference>
<comment type="catalytic activity">
    <reaction evidence="1">
        <text>S-ubiquitinyl-[E2 ubiquitin-conjugating enzyme]-L-cysteine + [acceptor protein]-L-lysine = [E2 ubiquitin-conjugating enzyme]-L-cysteine + N(6)-ubiquitinyl-[acceptor protein]-L-lysine.</text>
        <dbReference type="EC" id="2.3.2.27"/>
    </reaction>
</comment>
<evidence type="ECO:0000256" key="3">
    <source>
        <dbReference type="ARBA" id="ARBA00004496"/>
    </source>
</evidence>
<feature type="compositionally biased region" description="Basic and acidic residues" evidence="15">
    <location>
        <begin position="434"/>
        <end position="460"/>
    </location>
</feature>
<protein>
    <recommendedName>
        <fullName evidence="5">RING-type E3 ubiquitin transferase</fullName>
        <ecNumber evidence="5">2.3.2.27</ecNumber>
    </recommendedName>
</protein>
<dbReference type="SUPFAM" id="SSF57845">
    <property type="entry name" value="B-box zinc-binding domain"/>
    <property type="match status" value="1"/>
</dbReference>
<organism evidence="17 18">
    <name type="scientific">Alosa alosa</name>
    <name type="common">allis shad</name>
    <dbReference type="NCBI Taxonomy" id="278164"/>
    <lineage>
        <taxon>Eukaryota</taxon>
        <taxon>Metazoa</taxon>
        <taxon>Chordata</taxon>
        <taxon>Craniata</taxon>
        <taxon>Vertebrata</taxon>
        <taxon>Euteleostomi</taxon>
        <taxon>Actinopterygii</taxon>
        <taxon>Neopterygii</taxon>
        <taxon>Teleostei</taxon>
        <taxon>Clupei</taxon>
        <taxon>Clupeiformes</taxon>
        <taxon>Clupeoidei</taxon>
        <taxon>Clupeidae</taxon>
        <taxon>Alosa</taxon>
    </lineage>
</organism>
<evidence type="ECO:0000256" key="2">
    <source>
        <dbReference type="ARBA" id="ARBA00004123"/>
    </source>
</evidence>
<evidence type="ECO:0000256" key="13">
    <source>
        <dbReference type="ARBA" id="ARBA00023054"/>
    </source>
</evidence>
<keyword evidence="10" id="KW-0863">Zinc-finger</keyword>
<comment type="subcellular location">
    <subcellularLocation>
        <location evidence="3">Cytoplasm</location>
    </subcellularLocation>
    <subcellularLocation>
        <location evidence="2">Nucleus</location>
    </subcellularLocation>
</comment>
<dbReference type="InterPro" id="IPR058030">
    <property type="entry name" value="TRIM8/14/16/25/29/45/65_CC"/>
</dbReference>
<dbReference type="Pfam" id="PF25600">
    <property type="entry name" value="TRIM_CC"/>
    <property type="match status" value="1"/>
</dbReference>
<dbReference type="FunFam" id="2.60.120.920:FF:000045">
    <property type="entry name" value="E3 ubiquitin/ISG15 ligase TRIM25"/>
    <property type="match status" value="1"/>
</dbReference>
<dbReference type="PANTHER" id="PTHR25465:SF77">
    <property type="entry name" value="E3 UBIQUITIN_ISG15 LIGASE TRIM25"/>
    <property type="match status" value="1"/>
</dbReference>
<name>A0AAV6H104_9TELE</name>
<dbReference type="SUPFAM" id="SSF49899">
    <property type="entry name" value="Concanavalin A-like lectins/glucanases"/>
    <property type="match status" value="1"/>
</dbReference>
<dbReference type="InterPro" id="IPR001870">
    <property type="entry name" value="B30.2/SPRY"/>
</dbReference>
<evidence type="ECO:0000256" key="12">
    <source>
        <dbReference type="ARBA" id="ARBA00022833"/>
    </source>
</evidence>
<evidence type="ECO:0000256" key="9">
    <source>
        <dbReference type="ARBA" id="ARBA00022723"/>
    </source>
</evidence>
<keyword evidence="7" id="KW-0597">Phosphoprotein</keyword>
<reference evidence="17" key="1">
    <citation type="submission" date="2020-10" db="EMBL/GenBank/DDBJ databases">
        <title>Chromosome-scale genome assembly of the Allis shad, Alosa alosa.</title>
        <authorList>
            <person name="Margot Z."/>
            <person name="Christophe K."/>
            <person name="Cabau C."/>
            <person name="Louis A."/>
            <person name="Berthelot C."/>
            <person name="Parey E."/>
            <person name="Roest Crollius H."/>
            <person name="Montfort J."/>
            <person name="Robinson-Rechavi M."/>
            <person name="Bucao C."/>
            <person name="Bouchez O."/>
            <person name="Gislard M."/>
            <person name="Lluch J."/>
            <person name="Milhes M."/>
            <person name="Lampietro C."/>
            <person name="Lopez Roques C."/>
            <person name="Donnadieu C."/>
            <person name="Braasch I."/>
            <person name="Desvignes T."/>
            <person name="Postlethwait J."/>
            <person name="Bobe J."/>
            <person name="Guiguen Y."/>
        </authorList>
    </citation>
    <scope>NUCLEOTIDE SEQUENCE</scope>
    <source>
        <strain evidence="17">M-15738</strain>
        <tissue evidence="17">Blood</tissue>
    </source>
</reference>
<proteinExistence type="predicted"/>
<comment type="pathway">
    <text evidence="4">Protein modification; protein ubiquitination.</text>
</comment>
<dbReference type="GO" id="GO:0008270">
    <property type="term" value="F:zinc ion binding"/>
    <property type="evidence" value="ECO:0007669"/>
    <property type="project" value="UniProtKB-KW"/>
</dbReference>
<evidence type="ECO:0000313" key="17">
    <source>
        <dbReference type="EMBL" id="KAG5278966.1"/>
    </source>
</evidence>
<dbReference type="InterPro" id="IPR003877">
    <property type="entry name" value="SPRY_dom"/>
</dbReference>
<evidence type="ECO:0000256" key="14">
    <source>
        <dbReference type="ARBA" id="ARBA00023242"/>
    </source>
</evidence>
<dbReference type="Pfam" id="PF13765">
    <property type="entry name" value="PRY"/>
    <property type="match status" value="1"/>
</dbReference>
<keyword evidence="6" id="KW-0963">Cytoplasm</keyword>
<dbReference type="SMART" id="SM00589">
    <property type="entry name" value="PRY"/>
    <property type="match status" value="1"/>
</dbReference>
<dbReference type="PROSITE" id="PS50188">
    <property type="entry name" value="B302_SPRY"/>
    <property type="match status" value="1"/>
</dbReference>
<evidence type="ECO:0000256" key="6">
    <source>
        <dbReference type="ARBA" id="ARBA00022490"/>
    </source>
</evidence>
<dbReference type="AlphaFoldDB" id="A0AAV6H104"/>
<feature type="region of interest" description="Disordered" evidence="15">
    <location>
        <begin position="399"/>
        <end position="495"/>
    </location>
</feature>
<sequence length="684" mass="76687">MGTKPTEGYPPPVALVRSLRFHYYNFTRRTHALKTARAQQWLTICRLCSAWRKSSHACRHHYPSKPELKKNTVLSTVANTFKMKSSSSGSMETLVTMKEPQVTKCDTCMEVKAFKTCLTCMASFCIEHVKPHEENPIFRAHQLTDPLGDLQERICQDHCKIMEFYCKKHECSICSSCLQQVHRGCDYTTPQDRRTQKETEMRGMLSQLDRKIEKNNIVMAQMRQQQLQLEDDAVARKTEVSSEYQFIRNLIDMDERNALKAVDKDLESGQTKLQSLSKKFGQNVEKMNQTKAELNGLLSKADSLSFLQASVQLPPNAKFDPYCPRINLDSKAVMAYHSSAVAVKELLNKVLSAPVENRISLLKPDFEKQVLGEPCQGASGSCQFPDMAPLMGVIPDVTRMPRDMNFPSRNIRSPSPGAPLRPGGQKLKPAHSNKKPEHTKGQKDQKGDKSDRQRDKDHGKKPSKPAGGFPKNPSEFCKGPPANDADTQGVTLPRDVSSAVKRNDLLQFGTVLKLDPKTAHKRIALTEDFTKASVAEEPCQYPDGPQRFGVCSQVLCAKGFAQGRHYWEVKMSSNNFCGLGLAYASVDRKGPSSRLGRNAQSWCVEWFNVKLSAWHNSTETVLHNPNPSRVGVLLDCDSGTATFYTIADRAYPFHTFVFPFQEAVYPAFWIFSAGSSISLCKLTA</sequence>
<evidence type="ECO:0000256" key="1">
    <source>
        <dbReference type="ARBA" id="ARBA00000900"/>
    </source>
</evidence>
<dbReference type="InterPro" id="IPR051051">
    <property type="entry name" value="E3_ubiq-ligase_TRIM/RNF"/>
</dbReference>
<dbReference type="Proteomes" id="UP000823561">
    <property type="component" value="Chromosome 7"/>
</dbReference>
<dbReference type="InterPro" id="IPR006574">
    <property type="entry name" value="PRY"/>
</dbReference>
<evidence type="ECO:0000256" key="5">
    <source>
        <dbReference type="ARBA" id="ARBA00012483"/>
    </source>
</evidence>
<dbReference type="EC" id="2.3.2.27" evidence="5"/>
<dbReference type="InterPro" id="IPR003879">
    <property type="entry name" value="Butyrophylin_SPRY"/>
</dbReference>
<dbReference type="Gene3D" id="4.10.830.40">
    <property type="match status" value="1"/>
</dbReference>
<gene>
    <name evidence="17" type="ORF">AALO_G00104680</name>
</gene>
<dbReference type="GO" id="GO:0061630">
    <property type="term" value="F:ubiquitin protein ligase activity"/>
    <property type="evidence" value="ECO:0007669"/>
    <property type="project" value="UniProtKB-EC"/>
</dbReference>
<comment type="caution">
    <text evidence="17">The sequence shown here is derived from an EMBL/GenBank/DDBJ whole genome shotgun (WGS) entry which is preliminary data.</text>
</comment>
<keyword evidence="8" id="KW-0808">Transferase</keyword>
<evidence type="ECO:0000256" key="8">
    <source>
        <dbReference type="ARBA" id="ARBA00022679"/>
    </source>
</evidence>
<evidence type="ECO:0000313" key="18">
    <source>
        <dbReference type="Proteomes" id="UP000823561"/>
    </source>
</evidence>
<keyword evidence="11" id="KW-0833">Ubl conjugation pathway</keyword>
<dbReference type="EMBL" id="JADWDJ010000007">
    <property type="protein sequence ID" value="KAG5278966.1"/>
    <property type="molecule type" value="Genomic_DNA"/>
</dbReference>
<evidence type="ECO:0000256" key="15">
    <source>
        <dbReference type="SAM" id="MobiDB-lite"/>
    </source>
</evidence>
<dbReference type="InterPro" id="IPR013320">
    <property type="entry name" value="ConA-like_dom_sf"/>
</dbReference>
<dbReference type="CDD" id="cd19776">
    <property type="entry name" value="Bbox2_TRIM25_C-IV"/>
    <property type="match status" value="1"/>
</dbReference>
<keyword evidence="14" id="KW-0539">Nucleus</keyword>
<dbReference type="Gene3D" id="3.30.160.60">
    <property type="entry name" value="Classic Zinc Finger"/>
    <property type="match status" value="1"/>
</dbReference>
<dbReference type="GO" id="GO:0005737">
    <property type="term" value="C:cytoplasm"/>
    <property type="evidence" value="ECO:0007669"/>
    <property type="project" value="UniProtKB-SubCell"/>
</dbReference>
<keyword evidence="9" id="KW-0479">Metal-binding</keyword>
<dbReference type="Gene3D" id="2.60.120.920">
    <property type="match status" value="1"/>
</dbReference>
<evidence type="ECO:0000259" key="16">
    <source>
        <dbReference type="PROSITE" id="PS50188"/>
    </source>
</evidence>
<evidence type="ECO:0000256" key="11">
    <source>
        <dbReference type="ARBA" id="ARBA00022786"/>
    </source>
</evidence>
<dbReference type="SMART" id="SM00449">
    <property type="entry name" value="SPRY"/>
    <property type="match status" value="1"/>
</dbReference>
<accession>A0AAV6H104</accession>
<dbReference type="PRINTS" id="PR01407">
    <property type="entry name" value="BUTYPHLNCDUF"/>
</dbReference>
<dbReference type="PANTHER" id="PTHR25465">
    <property type="entry name" value="B-BOX DOMAIN CONTAINING"/>
    <property type="match status" value="1"/>
</dbReference>